<accession>A0ABQ5VGM0</accession>
<dbReference type="RefSeq" id="WP_284371163.1">
    <property type="nucleotide sequence ID" value="NZ_BAABWP010000003.1"/>
</dbReference>
<reference evidence="2" key="2">
    <citation type="submission" date="2023-01" db="EMBL/GenBank/DDBJ databases">
        <title>Draft genome sequence of Sulfitobacter pacificus strain NBRC 109915.</title>
        <authorList>
            <person name="Sun Q."/>
            <person name="Mori K."/>
        </authorList>
    </citation>
    <scope>NUCLEOTIDE SEQUENCE</scope>
    <source>
        <strain evidence="2">NBRC 109915</strain>
    </source>
</reference>
<gene>
    <name evidence="2" type="ORF">GCM10007927_10160</name>
</gene>
<keyword evidence="1" id="KW-0472">Membrane</keyword>
<comment type="caution">
    <text evidence="2">The sequence shown here is derived from an EMBL/GenBank/DDBJ whole genome shotgun (WGS) entry which is preliminary data.</text>
</comment>
<reference evidence="2" key="1">
    <citation type="journal article" date="2014" name="Int. J. Syst. Evol. Microbiol.">
        <title>Complete genome of a new Firmicutes species belonging to the dominant human colonic microbiota ('Ruminococcus bicirculans') reveals two chromosomes and a selective capacity to utilize plant glucans.</title>
        <authorList>
            <consortium name="NISC Comparative Sequencing Program"/>
            <person name="Wegmann U."/>
            <person name="Louis P."/>
            <person name="Goesmann A."/>
            <person name="Henrissat B."/>
            <person name="Duncan S.H."/>
            <person name="Flint H.J."/>
        </authorList>
    </citation>
    <scope>NUCLEOTIDE SEQUENCE</scope>
    <source>
        <strain evidence="2">NBRC 109915</strain>
    </source>
</reference>
<evidence type="ECO:0000256" key="1">
    <source>
        <dbReference type="SAM" id="Phobius"/>
    </source>
</evidence>
<organism evidence="2 3">
    <name type="scientific">Sulfitobacter pacificus</name>
    <dbReference type="NCBI Taxonomy" id="1499314"/>
    <lineage>
        <taxon>Bacteria</taxon>
        <taxon>Pseudomonadati</taxon>
        <taxon>Pseudomonadota</taxon>
        <taxon>Alphaproteobacteria</taxon>
        <taxon>Rhodobacterales</taxon>
        <taxon>Roseobacteraceae</taxon>
        <taxon>Sulfitobacter</taxon>
    </lineage>
</organism>
<dbReference type="Proteomes" id="UP001161388">
    <property type="component" value="Unassembled WGS sequence"/>
</dbReference>
<proteinExistence type="predicted"/>
<name>A0ABQ5VGM0_9RHOB</name>
<sequence>MAISSTTFEERLARINNGQTVDTASMVGRTKTRRSFRARCLTFPFMVGVGILTAGTAYAFTVSPVEIEWVFALAG</sequence>
<evidence type="ECO:0000313" key="2">
    <source>
        <dbReference type="EMBL" id="GLQ26213.1"/>
    </source>
</evidence>
<keyword evidence="1" id="KW-0812">Transmembrane</keyword>
<keyword evidence="3" id="KW-1185">Reference proteome</keyword>
<feature type="transmembrane region" description="Helical" evidence="1">
    <location>
        <begin position="41"/>
        <end position="60"/>
    </location>
</feature>
<dbReference type="EMBL" id="BSNL01000001">
    <property type="protein sequence ID" value="GLQ26213.1"/>
    <property type="molecule type" value="Genomic_DNA"/>
</dbReference>
<keyword evidence="1" id="KW-1133">Transmembrane helix</keyword>
<protein>
    <submittedName>
        <fullName evidence="2">Uncharacterized protein</fullName>
    </submittedName>
</protein>
<evidence type="ECO:0000313" key="3">
    <source>
        <dbReference type="Proteomes" id="UP001161388"/>
    </source>
</evidence>